<feature type="domain" description="MULE transposase" evidence="1">
    <location>
        <begin position="3"/>
        <end position="78"/>
    </location>
</feature>
<name>A0A815XTJ9_9BILA</name>
<protein>
    <recommendedName>
        <fullName evidence="1">MULE transposase domain-containing protein</fullName>
    </recommendedName>
</protein>
<dbReference type="InterPro" id="IPR018289">
    <property type="entry name" value="MULE_transposase_dom"/>
</dbReference>
<evidence type="ECO:0000313" key="2">
    <source>
        <dbReference type="EMBL" id="CAF1561855.1"/>
    </source>
</evidence>
<dbReference type="Proteomes" id="UP000663855">
    <property type="component" value="Unassembled WGS sequence"/>
</dbReference>
<dbReference type="Pfam" id="PF10551">
    <property type="entry name" value="MULE"/>
    <property type="match status" value="1"/>
</dbReference>
<dbReference type="AlphaFoldDB" id="A0A815XTJ9"/>
<gene>
    <name evidence="2" type="ORF">CJN711_LOCUS31184</name>
</gene>
<reference evidence="2" key="1">
    <citation type="submission" date="2021-02" db="EMBL/GenBank/DDBJ databases">
        <authorList>
            <person name="Nowell W R."/>
        </authorList>
    </citation>
    <scope>NUCLEOTIDE SEQUENCE</scope>
</reference>
<dbReference type="EMBL" id="CAJNOV010014857">
    <property type="protein sequence ID" value="CAF1561855.1"/>
    <property type="molecule type" value="Genomic_DNA"/>
</dbReference>
<evidence type="ECO:0000313" key="3">
    <source>
        <dbReference type="Proteomes" id="UP000663855"/>
    </source>
</evidence>
<organism evidence="2 3">
    <name type="scientific">Rotaria magnacalcarata</name>
    <dbReference type="NCBI Taxonomy" id="392030"/>
    <lineage>
        <taxon>Eukaryota</taxon>
        <taxon>Metazoa</taxon>
        <taxon>Spiralia</taxon>
        <taxon>Gnathifera</taxon>
        <taxon>Rotifera</taxon>
        <taxon>Eurotatoria</taxon>
        <taxon>Bdelloidea</taxon>
        <taxon>Philodinida</taxon>
        <taxon>Philodinidae</taxon>
        <taxon>Rotaria</taxon>
    </lineage>
</organism>
<sequence length="242" mass="28555">MIKQFHPYGFAVCSNEKENDFEFIFGCLRDGLLELNLQMDERELVLIADGAEAISNAFLKVFGIEHNIVMCCFHMRKNIEKRLYLVEDKALHHEIMNDIETLQLFKNKKVFDIATRLCLKKWKNEEKFLQFFSNEWLDSKNGWYEGLGMYVPSTNPRSKKTISKRSYTIQIRPFYVPYFPRLTGAPRSINLYRTRPFSHDLRPFGMHRITVVLHRAINDRIRSDTEISDHITAVSSRLRQGK</sequence>
<accession>A0A815XTJ9</accession>
<evidence type="ECO:0000259" key="1">
    <source>
        <dbReference type="Pfam" id="PF10551"/>
    </source>
</evidence>
<comment type="caution">
    <text evidence="2">The sequence shown here is derived from an EMBL/GenBank/DDBJ whole genome shotgun (WGS) entry which is preliminary data.</text>
</comment>
<proteinExistence type="predicted"/>